<feature type="non-terminal residue" evidence="2">
    <location>
        <position position="1"/>
    </location>
</feature>
<evidence type="ECO:0000256" key="1">
    <source>
        <dbReference type="SAM" id="MobiDB-lite"/>
    </source>
</evidence>
<dbReference type="AlphaFoldDB" id="A0A6J4HW98"/>
<feature type="non-terminal residue" evidence="2">
    <location>
        <position position="49"/>
    </location>
</feature>
<organism evidence="2">
    <name type="scientific">uncultured Craurococcus sp</name>
    <dbReference type="NCBI Taxonomy" id="1135998"/>
    <lineage>
        <taxon>Bacteria</taxon>
        <taxon>Pseudomonadati</taxon>
        <taxon>Pseudomonadota</taxon>
        <taxon>Alphaproteobacteria</taxon>
        <taxon>Acetobacterales</taxon>
        <taxon>Acetobacteraceae</taxon>
        <taxon>Craurococcus</taxon>
        <taxon>environmental samples</taxon>
    </lineage>
</organism>
<proteinExistence type="predicted"/>
<reference evidence="2" key="1">
    <citation type="submission" date="2020-02" db="EMBL/GenBank/DDBJ databases">
        <authorList>
            <person name="Meier V. D."/>
        </authorList>
    </citation>
    <scope>NUCLEOTIDE SEQUENCE</scope>
    <source>
        <strain evidence="2">AVDCRST_MAG27</strain>
    </source>
</reference>
<accession>A0A6J4HW98</accession>
<gene>
    <name evidence="2" type="ORF">AVDCRST_MAG27-2188</name>
</gene>
<feature type="region of interest" description="Disordered" evidence="1">
    <location>
        <begin position="1"/>
        <end position="49"/>
    </location>
</feature>
<dbReference type="EMBL" id="CADCTD010000049">
    <property type="protein sequence ID" value="CAA9234642.1"/>
    <property type="molecule type" value="Genomic_DNA"/>
</dbReference>
<protein>
    <submittedName>
        <fullName evidence="2">Uncharacterized protein</fullName>
    </submittedName>
</protein>
<name>A0A6J4HW98_9PROT</name>
<sequence>GRLVDRRAGAVHGHPGRDHPILRANRPAAEPARTPGNYRSYDAGQRSRL</sequence>
<evidence type="ECO:0000313" key="2">
    <source>
        <dbReference type="EMBL" id="CAA9234642.1"/>
    </source>
</evidence>